<feature type="domain" description="Aminoglycoside phosphotransferase" evidence="1">
    <location>
        <begin position="116"/>
        <end position="255"/>
    </location>
</feature>
<dbReference type="InterPro" id="IPR002575">
    <property type="entry name" value="Aminoglycoside_PTrfase"/>
</dbReference>
<dbReference type="AlphaFoldDB" id="A0AAN6X2P1"/>
<reference evidence="2" key="1">
    <citation type="journal article" date="2023" name="Mol. Phylogenet. Evol.">
        <title>Genome-scale phylogeny and comparative genomics of the fungal order Sordariales.</title>
        <authorList>
            <person name="Hensen N."/>
            <person name="Bonometti L."/>
            <person name="Westerberg I."/>
            <person name="Brannstrom I.O."/>
            <person name="Guillou S."/>
            <person name="Cros-Aarteil S."/>
            <person name="Calhoun S."/>
            <person name="Haridas S."/>
            <person name="Kuo A."/>
            <person name="Mondo S."/>
            <person name="Pangilinan J."/>
            <person name="Riley R."/>
            <person name="LaButti K."/>
            <person name="Andreopoulos B."/>
            <person name="Lipzen A."/>
            <person name="Chen C."/>
            <person name="Yan M."/>
            <person name="Daum C."/>
            <person name="Ng V."/>
            <person name="Clum A."/>
            <person name="Steindorff A."/>
            <person name="Ohm R.A."/>
            <person name="Martin F."/>
            <person name="Silar P."/>
            <person name="Natvig D.O."/>
            <person name="Lalanne C."/>
            <person name="Gautier V."/>
            <person name="Ament-Velasquez S.L."/>
            <person name="Kruys A."/>
            <person name="Hutchinson M.I."/>
            <person name="Powell A.J."/>
            <person name="Barry K."/>
            <person name="Miller A.N."/>
            <person name="Grigoriev I.V."/>
            <person name="Debuchy R."/>
            <person name="Gladieux P."/>
            <person name="Hiltunen Thoren M."/>
            <person name="Johannesson H."/>
        </authorList>
    </citation>
    <scope>NUCLEOTIDE SEQUENCE</scope>
    <source>
        <strain evidence="2">PSN309</strain>
    </source>
</reference>
<evidence type="ECO:0000313" key="3">
    <source>
        <dbReference type="Proteomes" id="UP001302126"/>
    </source>
</evidence>
<dbReference type="Proteomes" id="UP001302126">
    <property type="component" value="Unassembled WGS sequence"/>
</dbReference>
<sequence>MATADYPEYSLDAELEAFFTKTSATHAACDAKARELTTSENVVPVEIHGTCSYSVYAGAELEYVVQFRLESLGLKAELMAQVREVYADLAPRVSFEGMIGDAESKGPKNKEEKWERKENGKEPLYVYKMTRVKGITHLEYILAKGFPENSAENLAARERLMGDLGRFMARSWLSSSVSERDLRQGYLLDLQALQVALPKRFQLIIAKLIASLDEIFESLPMVLLHKDLGSSNIIVDENTCHLTGVIDWAEATVCPFGMNLHSLEAITGKLHLRNGWVRYEDYDSLWETFWRRFGAEVKENDKLGDDGERRMEMIGLARVLGLVLSKGFTSRIGNEKPVPITAGTGQGDAEKDERARYNLLYLDGFLLDEGTRWDGLD</sequence>
<dbReference type="SUPFAM" id="SSF56112">
    <property type="entry name" value="Protein kinase-like (PK-like)"/>
    <property type="match status" value="1"/>
</dbReference>
<evidence type="ECO:0000259" key="1">
    <source>
        <dbReference type="Pfam" id="PF01636"/>
    </source>
</evidence>
<dbReference type="InterPro" id="IPR051678">
    <property type="entry name" value="AGP_Transferase"/>
</dbReference>
<dbReference type="PANTHER" id="PTHR21310:SF59">
    <property type="entry name" value="AMINOGLYCOSIDE PHOSPHOTRANSFERASE DOMAIN-CONTAINING PROTEIN"/>
    <property type="match status" value="1"/>
</dbReference>
<reference evidence="2" key="2">
    <citation type="submission" date="2023-05" db="EMBL/GenBank/DDBJ databases">
        <authorList>
            <consortium name="Lawrence Berkeley National Laboratory"/>
            <person name="Steindorff A."/>
            <person name="Hensen N."/>
            <person name="Bonometti L."/>
            <person name="Westerberg I."/>
            <person name="Brannstrom I.O."/>
            <person name="Guillou S."/>
            <person name="Cros-Aarteil S."/>
            <person name="Calhoun S."/>
            <person name="Haridas S."/>
            <person name="Kuo A."/>
            <person name="Mondo S."/>
            <person name="Pangilinan J."/>
            <person name="Riley R."/>
            <person name="Labutti K."/>
            <person name="Andreopoulos B."/>
            <person name="Lipzen A."/>
            <person name="Chen C."/>
            <person name="Yanf M."/>
            <person name="Daum C."/>
            <person name="Ng V."/>
            <person name="Clum A."/>
            <person name="Ohm R."/>
            <person name="Martin F."/>
            <person name="Silar P."/>
            <person name="Natvig D."/>
            <person name="Lalanne C."/>
            <person name="Gautier V."/>
            <person name="Ament-Velasquez S.L."/>
            <person name="Kruys A."/>
            <person name="Hutchinson M.I."/>
            <person name="Powell A.J."/>
            <person name="Barry K."/>
            <person name="Miller A.N."/>
            <person name="Grigoriev I.V."/>
            <person name="Debuchy R."/>
            <person name="Gladieux P."/>
            <person name="Thoren M.H."/>
            <person name="Johannesson H."/>
        </authorList>
    </citation>
    <scope>NUCLEOTIDE SEQUENCE</scope>
    <source>
        <strain evidence="2">PSN309</strain>
    </source>
</reference>
<comment type="caution">
    <text evidence="2">The sequence shown here is derived from an EMBL/GenBank/DDBJ whole genome shotgun (WGS) entry which is preliminary data.</text>
</comment>
<evidence type="ECO:0000313" key="2">
    <source>
        <dbReference type="EMBL" id="KAK4192121.1"/>
    </source>
</evidence>
<name>A0AAN6X2P1_9PEZI</name>
<dbReference type="EMBL" id="MU864356">
    <property type="protein sequence ID" value="KAK4192121.1"/>
    <property type="molecule type" value="Genomic_DNA"/>
</dbReference>
<keyword evidence="3" id="KW-1185">Reference proteome</keyword>
<dbReference type="Gene3D" id="3.90.1200.10">
    <property type="match status" value="1"/>
</dbReference>
<dbReference type="PANTHER" id="PTHR21310">
    <property type="entry name" value="AMINOGLYCOSIDE PHOSPHOTRANSFERASE-RELATED-RELATED"/>
    <property type="match status" value="1"/>
</dbReference>
<accession>A0AAN6X2P1</accession>
<dbReference type="Pfam" id="PF01636">
    <property type="entry name" value="APH"/>
    <property type="match status" value="1"/>
</dbReference>
<organism evidence="2 3">
    <name type="scientific">Podospora australis</name>
    <dbReference type="NCBI Taxonomy" id="1536484"/>
    <lineage>
        <taxon>Eukaryota</taxon>
        <taxon>Fungi</taxon>
        <taxon>Dikarya</taxon>
        <taxon>Ascomycota</taxon>
        <taxon>Pezizomycotina</taxon>
        <taxon>Sordariomycetes</taxon>
        <taxon>Sordariomycetidae</taxon>
        <taxon>Sordariales</taxon>
        <taxon>Podosporaceae</taxon>
        <taxon>Podospora</taxon>
    </lineage>
</organism>
<protein>
    <recommendedName>
        <fullName evidence="1">Aminoglycoside phosphotransferase domain-containing protein</fullName>
    </recommendedName>
</protein>
<gene>
    <name evidence="2" type="ORF">QBC35DRAFT_485696</name>
</gene>
<dbReference type="InterPro" id="IPR011009">
    <property type="entry name" value="Kinase-like_dom_sf"/>
</dbReference>
<proteinExistence type="predicted"/>